<sequence length="60" mass="7184">MFSDCDYEFDFDFDNFGVFIGGCDDGKYFVTANTIDGEFYLHLREAELIIFLRKFYNLER</sequence>
<evidence type="ECO:0000313" key="1">
    <source>
        <dbReference type="EMBL" id="VGM37286.1"/>
    </source>
</evidence>
<reference evidence="1" key="1">
    <citation type="submission" date="2019-03" db="EMBL/GenBank/DDBJ databases">
        <authorList>
            <consortium name="Pathogen Informatics"/>
        </authorList>
    </citation>
    <scope>NUCLEOTIDE SEQUENCE</scope>
    <source>
        <strain evidence="1">5012STDY7626362</strain>
    </source>
</reference>
<dbReference type="AlphaFoldDB" id="A0A486UF04"/>
<gene>
    <name evidence="1" type="ORF">SAMEA4873563_00949</name>
</gene>
<proteinExistence type="predicted"/>
<name>A0A486UF04_KLEPN</name>
<organism evidence="1">
    <name type="scientific">Klebsiella pneumoniae</name>
    <dbReference type="NCBI Taxonomy" id="573"/>
    <lineage>
        <taxon>Bacteria</taxon>
        <taxon>Pseudomonadati</taxon>
        <taxon>Pseudomonadota</taxon>
        <taxon>Gammaproteobacteria</taxon>
        <taxon>Enterobacterales</taxon>
        <taxon>Enterobacteriaceae</taxon>
        <taxon>Klebsiella/Raoultella group</taxon>
        <taxon>Klebsiella</taxon>
        <taxon>Klebsiella pneumoniae complex</taxon>
    </lineage>
</organism>
<dbReference type="EMBL" id="CAAHDH010000001">
    <property type="protein sequence ID" value="VGM37286.1"/>
    <property type="molecule type" value="Genomic_DNA"/>
</dbReference>
<accession>A0A486UF04</accession>
<protein>
    <submittedName>
        <fullName evidence="1">Uncharacterized protein</fullName>
    </submittedName>
</protein>